<dbReference type="InterPro" id="IPR020556">
    <property type="entry name" value="Amidase_CS"/>
</dbReference>
<dbReference type="OrthoDB" id="182039at2"/>
<protein>
    <submittedName>
        <fullName evidence="2">Amidase</fullName>
    </submittedName>
</protein>
<organism evidence="2 3">
    <name type="scientific">Mycobacterium shigaense</name>
    <dbReference type="NCBI Taxonomy" id="722731"/>
    <lineage>
        <taxon>Bacteria</taxon>
        <taxon>Bacillati</taxon>
        <taxon>Actinomycetota</taxon>
        <taxon>Actinomycetes</taxon>
        <taxon>Mycobacteriales</taxon>
        <taxon>Mycobacteriaceae</taxon>
        <taxon>Mycobacterium</taxon>
        <taxon>Mycobacterium simiae complex</taxon>
    </lineage>
</organism>
<sequence length="471" mass="49382">MSRQPLTAVEISAGLRSRTLNATEVVESAIEASQLAQLSTNCFVSLDERGARQVAARIDHVMKTPTPQPLPLAGVPYAYKDMFTRNGQPAGLGVSRSSLRTADDDTPCLDQLDSAGAITLGRLNLDPYGYLATGLNTHHGHVRNPFDPLRIAGGSSSGSAAVVASGAVPIAIGSDTGGSVRIPAALCGVVGFKPTFGRISRRGAISLSQSQDTIGIITRTVQDVALALAVMADHDPADPASIKCRPIQPLGQIDTNLHNTRIGIDSAYLRDKSSPDIVTNIEASWELLETMGAQLVEVDLSPLRDYDRAGSLLTWCEAAAVHGDHFGNAANDYPAAVRSRLHHAFVTSSADHVRALCAQGASLARFLDTVFDECDVLATNTTSDTAPTIAAATEDAAQTTARLLRTTRPFSFLGLPAITVPAGTDADGLPVGLQLAGRPFADQTVLTVAAAFQKCATSIFPTPAPVLESTQ</sequence>
<dbReference type="PANTHER" id="PTHR11895:SF176">
    <property type="entry name" value="AMIDASE AMID-RELATED"/>
    <property type="match status" value="1"/>
</dbReference>
<evidence type="ECO:0000313" key="2">
    <source>
        <dbReference type="EMBL" id="BAX94311.1"/>
    </source>
</evidence>
<keyword evidence="3" id="KW-1185">Reference proteome</keyword>
<dbReference type="KEGG" id="mshg:MSG_04190"/>
<dbReference type="InterPro" id="IPR023631">
    <property type="entry name" value="Amidase_dom"/>
</dbReference>
<dbReference type="Pfam" id="PF01425">
    <property type="entry name" value="Amidase"/>
    <property type="match status" value="1"/>
</dbReference>
<dbReference type="PROSITE" id="PS00571">
    <property type="entry name" value="AMIDASES"/>
    <property type="match status" value="1"/>
</dbReference>
<evidence type="ECO:0000313" key="3">
    <source>
        <dbReference type="Proteomes" id="UP000217736"/>
    </source>
</evidence>
<reference evidence="3" key="1">
    <citation type="submission" date="2017-06" db="EMBL/GenBank/DDBJ databases">
        <title>Complete Genome Sequence of Mycobacterium shigaense.</title>
        <authorList>
            <person name="Fukano H."/>
            <person name="Yoshida M."/>
            <person name="Kazumi Y."/>
            <person name="Ogura Y."/>
            <person name="Mitarai S."/>
            <person name="Hayashi T."/>
            <person name="Hoshino Y."/>
        </authorList>
    </citation>
    <scope>NUCLEOTIDE SEQUENCE [LARGE SCALE GENOMIC DNA]</scope>
    <source>
        <strain evidence="3">UN-152</strain>
    </source>
</reference>
<evidence type="ECO:0000259" key="1">
    <source>
        <dbReference type="Pfam" id="PF01425"/>
    </source>
</evidence>
<dbReference type="PANTHER" id="PTHR11895">
    <property type="entry name" value="TRANSAMIDASE"/>
    <property type="match status" value="1"/>
</dbReference>
<dbReference type="Proteomes" id="UP000217736">
    <property type="component" value="Chromosome"/>
</dbReference>
<dbReference type="EMBL" id="AP018164">
    <property type="protein sequence ID" value="BAX94311.1"/>
    <property type="molecule type" value="Genomic_DNA"/>
</dbReference>
<name>A0A1Z4EN10_9MYCO</name>
<feature type="domain" description="Amidase" evidence="1">
    <location>
        <begin position="24"/>
        <end position="446"/>
    </location>
</feature>
<dbReference type="InterPro" id="IPR036928">
    <property type="entry name" value="AS_sf"/>
</dbReference>
<dbReference type="RefSeq" id="WP_096442613.1">
    <property type="nucleotide sequence ID" value="NZ_AP018164.1"/>
</dbReference>
<accession>A0A1Z4EN10</accession>
<dbReference type="InterPro" id="IPR000120">
    <property type="entry name" value="Amidase"/>
</dbReference>
<gene>
    <name evidence="2" type="ORF">MSG_04190</name>
</gene>
<dbReference type="AlphaFoldDB" id="A0A1Z4EN10"/>
<dbReference type="Gene3D" id="3.90.1300.10">
    <property type="entry name" value="Amidase signature (AS) domain"/>
    <property type="match status" value="1"/>
</dbReference>
<dbReference type="GO" id="GO:0003824">
    <property type="term" value="F:catalytic activity"/>
    <property type="evidence" value="ECO:0007669"/>
    <property type="project" value="InterPro"/>
</dbReference>
<proteinExistence type="predicted"/>
<dbReference type="SUPFAM" id="SSF75304">
    <property type="entry name" value="Amidase signature (AS) enzymes"/>
    <property type="match status" value="1"/>
</dbReference>